<sequence>MNFAGGEQVRDVRQRTLDLEGAEGNRLAGDVYDTGKQGAPVLLVHGGGQTRYSWAGTAERLARDGMSAIVIDQRGHGESDWVEGGHYRFRDYAADIVAVAEAIGRDFGAAPVAIGASLGGIASTLAQGERAQGVLRALVLVDVVPRMDPEGVGRITGFMAERMHEGFGSVDEAADAVAAYLPNRKRPRSTEGLRKNLRLHEDGRYRWHWDPRFLMGAFSVNSTALEDMRRMEEVARGLTIPLLLVRGGSSELVPEESARHFMELVPHARYCDVTGAGHMVAGDRNDIFADAAIDFIRSLGAS</sequence>
<dbReference type="PANTHER" id="PTHR43194">
    <property type="entry name" value="HYDROLASE ALPHA/BETA FOLD FAMILY"/>
    <property type="match status" value="1"/>
</dbReference>
<gene>
    <name evidence="2" type="ORF">C8N35_102372</name>
</gene>
<dbReference type="SUPFAM" id="SSF53474">
    <property type="entry name" value="alpha/beta-Hydrolases"/>
    <property type="match status" value="1"/>
</dbReference>
<dbReference type="Pfam" id="PF12146">
    <property type="entry name" value="Hydrolase_4"/>
    <property type="match status" value="1"/>
</dbReference>
<organism evidence="2 3">
    <name type="scientific">Breoghania corrubedonensis</name>
    <dbReference type="NCBI Taxonomy" id="665038"/>
    <lineage>
        <taxon>Bacteria</taxon>
        <taxon>Pseudomonadati</taxon>
        <taxon>Pseudomonadota</taxon>
        <taxon>Alphaproteobacteria</taxon>
        <taxon>Hyphomicrobiales</taxon>
        <taxon>Stappiaceae</taxon>
        <taxon>Breoghania</taxon>
    </lineage>
</organism>
<evidence type="ECO:0000313" key="2">
    <source>
        <dbReference type="EMBL" id="PTW61657.1"/>
    </source>
</evidence>
<accession>A0A2T5VD11</accession>
<dbReference type="PANTHER" id="PTHR43194:SF2">
    <property type="entry name" value="PEROXISOMAL MEMBRANE PROTEIN LPX1"/>
    <property type="match status" value="1"/>
</dbReference>
<dbReference type="Proteomes" id="UP000244081">
    <property type="component" value="Unassembled WGS sequence"/>
</dbReference>
<feature type="domain" description="Serine aminopeptidase S33" evidence="1">
    <location>
        <begin position="39"/>
        <end position="284"/>
    </location>
</feature>
<dbReference type="Gene3D" id="3.40.50.1820">
    <property type="entry name" value="alpha/beta hydrolase"/>
    <property type="match status" value="1"/>
</dbReference>
<proteinExistence type="predicted"/>
<comment type="caution">
    <text evidence="2">The sequence shown here is derived from an EMBL/GenBank/DDBJ whole genome shotgun (WGS) entry which is preliminary data.</text>
</comment>
<dbReference type="EMBL" id="QAYG01000002">
    <property type="protein sequence ID" value="PTW61657.1"/>
    <property type="molecule type" value="Genomic_DNA"/>
</dbReference>
<reference evidence="2 3" key="1">
    <citation type="submission" date="2018-04" db="EMBL/GenBank/DDBJ databases">
        <title>Genomic Encyclopedia of Archaeal and Bacterial Type Strains, Phase II (KMG-II): from individual species to whole genera.</title>
        <authorList>
            <person name="Goeker M."/>
        </authorList>
    </citation>
    <scope>NUCLEOTIDE SEQUENCE [LARGE SCALE GENOMIC DNA]</scope>
    <source>
        <strain evidence="2 3">DSM 23382</strain>
    </source>
</reference>
<dbReference type="InterPro" id="IPR029058">
    <property type="entry name" value="AB_hydrolase_fold"/>
</dbReference>
<evidence type="ECO:0000313" key="3">
    <source>
        <dbReference type="Proteomes" id="UP000244081"/>
    </source>
</evidence>
<keyword evidence="3" id="KW-1185">Reference proteome</keyword>
<name>A0A2T5VD11_9HYPH</name>
<dbReference type="InterPro" id="IPR050228">
    <property type="entry name" value="Carboxylesterase_BioH"/>
</dbReference>
<dbReference type="RefSeq" id="WP_245926743.1">
    <property type="nucleotide sequence ID" value="NZ_QAYG01000002.1"/>
</dbReference>
<dbReference type="InterPro" id="IPR022742">
    <property type="entry name" value="Hydrolase_4"/>
</dbReference>
<protein>
    <submittedName>
        <fullName evidence="2">Pimeloyl-ACP methyl ester carboxylesterase</fullName>
    </submittedName>
</protein>
<dbReference type="AlphaFoldDB" id="A0A2T5VD11"/>
<evidence type="ECO:0000259" key="1">
    <source>
        <dbReference type="Pfam" id="PF12146"/>
    </source>
</evidence>